<sequence length="127" mass="14142">MARSRDFDEGETLVRVGEVFARFGYAGTSIDQLVQATGLKRGSLYQAFASKAGLFRNAFRHLVEAGEDPGVIADLVVVAYWERASADQTVRSVLDSAVSRLERLHDRPVAEIVFDRLSRRARNGQEQ</sequence>
<dbReference type="InterPro" id="IPR001647">
    <property type="entry name" value="HTH_TetR"/>
</dbReference>
<keyword evidence="3" id="KW-0804">Transcription</keyword>
<gene>
    <name evidence="6" type="ORF">ACFSXZ_15400</name>
</gene>
<comment type="caution">
    <text evidence="6">The sequence shown here is derived from an EMBL/GenBank/DDBJ whole genome shotgun (WGS) entry which is preliminary data.</text>
</comment>
<dbReference type="Pfam" id="PF00440">
    <property type="entry name" value="TetR_N"/>
    <property type="match status" value="1"/>
</dbReference>
<dbReference type="Gene3D" id="1.10.10.60">
    <property type="entry name" value="Homeodomain-like"/>
    <property type="match status" value="1"/>
</dbReference>
<reference evidence="7" key="1">
    <citation type="journal article" date="2019" name="Int. J. Syst. Evol. Microbiol.">
        <title>The Global Catalogue of Microorganisms (GCM) 10K type strain sequencing project: providing services to taxonomists for standard genome sequencing and annotation.</title>
        <authorList>
            <consortium name="The Broad Institute Genomics Platform"/>
            <consortium name="The Broad Institute Genome Sequencing Center for Infectious Disease"/>
            <person name="Wu L."/>
            <person name="Ma J."/>
        </authorList>
    </citation>
    <scope>NUCLEOTIDE SEQUENCE [LARGE SCALE GENOMIC DNA]</scope>
    <source>
        <strain evidence="7">CGMCC 4.7645</strain>
    </source>
</reference>
<dbReference type="SUPFAM" id="SSF46689">
    <property type="entry name" value="Homeodomain-like"/>
    <property type="match status" value="1"/>
</dbReference>
<dbReference type="PANTHER" id="PTHR47506:SF1">
    <property type="entry name" value="HTH-TYPE TRANSCRIPTIONAL REGULATOR YJDC"/>
    <property type="match status" value="1"/>
</dbReference>
<feature type="domain" description="HTH tetR-type" evidence="5">
    <location>
        <begin position="6"/>
        <end position="66"/>
    </location>
</feature>
<keyword evidence="1" id="KW-0805">Transcription regulation</keyword>
<evidence type="ECO:0000256" key="4">
    <source>
        <dbReference type="PROSITE-ProRule" id="PRU00335"/>
    </source>
</evidence>
<name>A0ABW5FYC3_9PSEU</name>
<dbReference type="PANTHER" id="PTHR47506">
    <property type="entry name" value="TRANSCRIPTIONAL REGULATORY PROTEIN"/>
    <property type="match status" value="1"/>
</dbReference>
<evidence type="ECO:0000256" key="3">
    <source>
        <dbReference type="ARBA" id="ARBA00023163"/>
    </source>
</evidence>
<organism evidence="6 7">
    <name type="scientific">Amycolatopsis pigmentata</name>
    <dbReference type="NCBI Taxonomy" id="450801"/>
    <lineage>
        <taxon>Bacteria</taxon>
        <taxon>Bacillati</taxon>
        <taxon>Actinomycetota</taxon>
        <taxon>Actinomycetes</taxon>
        <taxon>Pseudonocardiales</taxon>
        <taxon>Pseudonocardiaceae</taxon>
        <taxon>Amycolatopsis</taxon>
    </lineage>
</organism>
<evidence type="ECO:0000313" key="6">
    <source>
        <dbReference type="EMBL" id="MFD2417711.1"/>
    </source>
</evidence>
<evidence type="ECO:0000313" key="7">
    <source>
        <dbReference type="Proteomes" id="UP001597417"/>
    </source>
</evidence>
<dbReference type="PROSITE" id="PS50977">
    <property type="entry name" value="HTH_TETR_2"/>
    <property type="match status" value="1"/>
</dbReference>
<evidence type="ECO:0000256" key="2">
    <source>
        <dbReference type="ARBA" id="ARBA00023125"/>
    </source>
</evidence>
<keyword evidence="7" id="KW-1185">Reference proteome</keyword>
<dbReference type="InterPro" id="IPR009057">
    <property type="entry name" value="Homeodomain-like_sf"/>
</dbReference>
<accession>A0ABW5FYC3</accession>
<dbReference type="EMBL" id="JBHUKR010000007">
    <property type="protein sequence ID" value="MFD2417711.1"/>
    <property type="molecule type" value="Genomic_DNA"/>
</dbReference>
<evidence type="ECO:0000259" key="5">
    <source>
        <dbReference type="PROSITE" id="PS50977"/>
    </source>
</evidence>
<keyword evidence="2 4" id="KW-0238">DNA-binding</keyword>
<proteinExistence type="predicted"/>
<dbReference type="Proteomes" id="UP001597417">
    <property type="component" value="Unassembled WGS sequence"/>
</dbReference>
<protein>
    <submittedName>
        <fullName evidence="6">TetR/AcrR family transcriptional regulator</fullName>
    </submittedName>
</protein>
<evidence type="ECO:0000256" key="1">
    <source>
        <dbReference type="ARBA" id="ARBA00023015"/>
    </source>
</evidence>
<dbReference type="RefSeq" id="WP_378265683.1">
    <property type="nucleotide sequence ID" value="NZ_JBHUKR010000007.1"/>
</dbReference>
<feature type="DNA-binding region" description="H-T-H motif" evidence="4">
    <location>
        <begin position="29"/>
        <end position="48"/>
    </location>
</feature>